<sequence>MRLVEAESPQLAEPVFPDEVENEGEAKEDDADRYALQTYINTLQAHNSADSDSDSEAELRCQENPSACDIVDHKRGA</sequence>
<gene>
    <name evidence="2" type="ORF">FN846DRAFT_907109</name>
</gene>
<evidence type="ECO:0000313" key="3">
    <source>
        <dbReference type="Proteomes" id="UP000326924"/>
    </source>
</evidence>
<name>A0A5J5EY58_9PEZI</name>
<evidence type="ECO:0000313" key="2">
    <source>
        <dbReference type="EMBL" id="KAA8906162.1"/>
    </source>
</evidence>
<dbReference type="Proteomes" id="UP000326924">
    <property type="component" value="Unassembled WGS sequence"/>
</dbReference>
<organism evidence="2 3">
    <name type="scientific">Sphaerosporella brunnea</name>
    <dbReference type="NCBI Taxonomy" id="1250544"/>
    <lineage>
        <taxon>Eukaryota</taxon>
        <taxon>Fungi</taxon>
        <taxon>Dikarya</taxon>
        <taxon>Ascomycota</taxon>
        <taxon>Pezizomycotina</taxon>
        <taxon>Pezizomycetes</taxon>
        <taxon>Pezizales</taxon>
        <taxon>Pyronemataceae</taxon>
        <taxon>Sphaerosporella</taxon>
    </lineage>
</organism>
<accession>A0A5J5EY58</accession>
<comment type="caution">
    <text evidence="2">The sequence shown here is derived from an EMBL/GenBank/DDBJ whole genome shotgun (WGS) entry which is preliminary data.</text>
</comment>
<dbReference type="AlphaFoldDB" id="A0A5J5EY58"/>
<feature type="region of interest" description="Disordered" evidence="1">
    <location>
        <begin position="44"/>
        <end position="77"/>
    </location>
</feature>
<proteinExistence type="predicted"/>
<evidence type="ECO:0000256" key="1">
    <source>
        <dbReference type="SAM" id="MobiDB-lite"/>
    </source>
</evidence>
<dbReference type="InParanoid" id="A0A5J5EY58"/>
<reference evidence="2 3" key="1">
    <citation type="submission" date="2019-09" db="EMBL/GenBank/DDBJ databases">
        <title>Draft genome of the ectomycorrhizal ascomycete Sphaerosporella brunnea.</title>
        <authorList>
            <consortium name="DOE Joint Genome Institute"/>
            <person name="Benucci G.M."/>
            <person name="Marozzi G."/>
            <person name="Antonielli L."/>
            <person name="Sanchez S."/>
            <person name="Marco P."/>
            <person name="Wang X."/>
            <person name="Falini L.B."/>
            <person name="Barry K."/>
            <person name="Haridas S."/>
            <person name="Lipzen A."/>
            <person name="Labutti K."/>
            <person name="Grigoriev I.V."/>
            <person name="Murat C."/>
            <person name="Martin F."/>
            <person name="Albertini E."/>
            <person name="Donnini D."/>
            <person name="Bonito G."/>
        </authorList>
    </citation>
    <scope>NUCLEOTIDE SEQUENCE [LARGE SCALE GENOMIC DNA]</scope>
    <source>
        <strain evidence="2 3">Sb_GMNB300</strain>
    </source>
</reference>
<dbReference type="EMBL" id="VXIS01000091">
    <property type="protein sequence ID" value="KAA8906162.1"/>
    <property type="molecule type" value="Genomic_DNA"/>
</dbReference>
<protein>
    <submittedName>
        <fullName evidence="2">Uncharacterized protein</fullName>
    </submittedName>
</protein>
<keyword evidence="3" id="KW-1185">Reference proteome</keyword>